<proteinExistence type="predicted"/>
<evidence type="ECO:0008006" key="4">
    <source>
        <dbReference type="Google" id="ProtNLM"/>
    </source>
</evidence>
<evidence type="ECO:0000313" key="3">
    <source>
        <dbReference type="Proteomes" id="UP000199134"/>
    </source>
</evidence>
<dbReference type="AlphaFoldDB" id="A0A1H0GER0"/>
<sequence length="270" mass="30848">MKPFRKLFILLLSVSCSIMAYAQKEYDSLLKEGKVWTMSYKATLNPEVYPDLYHYSKMMLHGDTLISEIPFKQIYEKGLTDNLEDESAEWKATRQFVGEKDGRIFYLNGDYSVNPIGVMDFSLNVNEVFDGDENIDIDVNEYYIVKSVSDTILLCSDDKRRCLEIYTKELEGNEYATDTWIEGVGSVIYGLKGLYGLSLTGSTPKLLRCEDNGVCIFSADEQEKNNQTTSMSSPKSIFQYNNTFFDLQGRPVKNMPMHGIYVKDGKKVVK</sequence>
<name>A0A1H0GER0_9BACT</name>
<comment type="caution">
    <text evidence="2">The sequence shown here is derived from an EMBL/GenBank/DDBJ whole genome shotgun (WGS) entry which is preliminary data.</text>
</comment>
<keyword evidence="1" id="KW-0732">Signal</keyword>
<accession>A0A1H0GER0</accession>
<feature type="chain" id="PRO_5011501460" description="DKNYY family protein" evidence="1">
    <location>
        <begin position="23"/>
        <end position="270"/>
    </location>
</feature>
<reference evidence="3" key="1">
    <citation type="submission" date="2016-10" db="EMBL/GenBank/DDBJ databases">
        <authorList>
            <person name="de Groot N.N."/>
        </authorList>
    </citation>
    <scope>NUCLEOTIDE SEQUENCE [LARGE SCALE GENOMIC DNA]</scope>
    <source>
        <strain evidence="3">BP1-145</strain>
    </source>
</reference>
<evidence type="ECO:0000313" key="2">
    <source>
        <dbReference type="EMBL" id="SDO05362.1"/>
    </source>
</evidence>
<dbReference type="Proteomes" id="UP000199134">
    <property type="component" value="Unassembled WGS sequence"/>
</dbReference>
<organism evidence="2 3">
    <name type="scientific">Prevotella communis</name>
    <dbReference type="NCBI Taxonomy" id="2913614"/>
    <lineage>
        <taxon>Bacteria</taxon>
        <taxon>Pseudomonadati</taxon>
        <taxon>Bacteroidota</taxon>
        <taxon>Bacteroidia</taxon>
        <taxon>Bacteroidales</taxon>
        <taxon>Prevotellaceae</taxon>
        <taxon>Prevotella</taxon>
    </lineage>
</organism>
<evidence type="ECO:0000256" key="1">
    <source>
        <dbReference type="SAM" id="SignalP"/>
    </source>
</evidence>
<protein>
    <recommendedName>
        <fullName evidence="4">DKNYY family protein</fullName>
    </recommendedName>
</protein>
<feature type="signal peptide" evidence="1">
    <location>
        <begin position="1"/>
        <end position="22"/>
    </location>
</feature>
<dbReference type="EMBL" id="FNIW01000008">
    <property type="protein sequence ID" value="SDO05362.1"/>
    <property type="molecule type" value="Genomic_DNA"/>
</dbReference>
<gene>
    <name evidence="2" type="ORF">SAMN04487900_10898</name>
</gene>